<dbReference type="InterPro" id="IPR036179">
    <property type="entry name" value="Ig-like_dom_sf"/>
</dbReference>
<dbReference type="STRING" id="10029.G3HY13"/>
<dbReference type="FunCoup" id="G3HY13">
    <property type="interactions" value="257"/>
</dbReference>
<dbReference type="PANTHER" id="PTHR13523">
    <property type="entry name" value="COILED-COIL-HELIX-COILED-COIL-HELIX DOMAIN CONTAINING 2/NUR77"/>
    <property type="match status" value="1"/>
</dbReference>
<dbReference type="InterPro" id="IPR055304">
    <property type="entry name" value="CHCHD2/10-like"/>
</dbReference>
<dbReference type="PROSITE" id="PS51808">
    <property type="entry name" value="CHCH"/>
    <property type="match status" value="1"/>
</dbReference>
<dbReference type="InterPro" id="IPR007110">
    <property type="entry name" value="Ig-like_dom"/>
</dbReference>
<dbReference type="Pfam" id="PF07686">
    <property type="entry name" value="V-set"/>
    <property type="match status" value="1"/>
</dbReference>
<dbReference type="GO" id="GO:0005739">
    <property type="term" value="C:mitochondrion"/>
    <property type="evidence" value="ECO:0007669"/>
    <property type="project" value="TreeGrafter"/>
</dbReference>
<dbReference type="InParanoid" id="G3HY13"/>
<feature type="domain" description="Ig-like" evidence="2">
    <location>
        <begin position="133"/>
        <end position="222"/>
    </location>
</feature>
<feature type="compositionally biased region" description="Low complexity" evidence="1">
    <location>
        <begin position="76"/>
        <end position="89"/>
    </location>
</feature>
<dbReference type="InterPro" id="IPR013783">
    <property type="entry name" value="Ig-like_fold"/>
</dbReference>
<dbReference type="Proteomes" id="UP000001075">
    <property type="component" value="Unassembled WGS sequence"/>
</dbReference>
<sequence length="222" mass="23439">MPRGSRSAAARPASRPAHPPAHPPPSAAAPGPASSGQPGLMAQMASTAAGVAVGSAVGHVMGNALTSAFSGGSSEPAQPAVQQAPARQASHPLQMGPCSYEIKQFLDCSTTQSDLTLCEGFSEALKQCKYNHGQVAQLSCTINSQHATIGDFGVSWYQQRPGSAPQLLYYHSEEEHYRPDDIPDRFSATTDVAHNVSVLTIRPVQPEDDADYFCSIAYNFDP</sequence>
<evidence type="ECO:0000313" key="4">
    <source>
        <dbReference type="Proteomes" id="UP000001075"/>
    </source>
</evidence>
<reference evidence="4" key="1">
    <citation type="journal article" date="2011" name="Nat. Biotechnol.">
        <title>The genomic sequence of the Chinese hamster ovary (CHO)-K1 cell line.</title>
        <authorList>
            <person name="Xu X."/>
            <person name="Nagarajan H."/>
            <person name="Lewis N.E."/>
            <person name="Pan S."/>
            <person name="Cai Z."/>
            <person name="Liu X."/>
            <person name="Chen W."/>
            <person name="Xie M."/>
            <person name="Wang W."/>
            <person name="Hammond S."/>
            <person name="Andersen M.R."/>
            <person name="Neff N."/>
            <person name="Passarelli B."/>
            <person name="Koh W."/>
            <person name="Fan H.C."/>
            <person name="Wang J."/>
            <person name="Gui Y."/>
            <person name="Lee K.H."/>
            <person name="Betenbaugh M.J."/>
            <person name="Quake S.R."/>
            <person name="Famili I."/>
            <person name="Palsson B.O."/>
            <person name="Wang J."/>
        </authorList>
    </citation>
    <scope>NUCLEOTIDE SEQUENCE [LARGE SCALE GENOMIC DNA]</scope>
    <source>
        <strain evidence="4">CHO K1 cell line</strain>
    </source>
</reference>
<dbReference type="Gene3D" id="2.60.40.10">
    <property type="entry name" value="Immunoglobulins"/>
    <property type="match status" value="1"/>
</dbReference>
<evidence type="ECO:0000256" key="1">
    <source>
        <dbReference type="SAM" id="MobiDB-lite"/>
    </source>
</evidence>
<dbReference type="PaxDb" id="10029-XP_007619976.1"/>
<feature type="region of interest" description="Disordered" evidence="1">
    <location>
        <begin position="70"/>
        <end position="89"/>
    </location>
</feature>
<dbReference type="GO" id="GO:0005634">
    <property type="term" value="C:nucleus"/>
    <property type="evidence" value="ECO:0007669"/>
    <property type="project" value="TreeGrafter"/>
</dbReference>
<feature type="compositionally biased region" description="Low complexity" evidence="1">
    <location>
        <begin position="1"/>
        <end position="16"/>
    </location>
</feature>
<feature type="compositionally biased region" description="Pro residues" evidence="1">
    <location>
        <begin position="17"/>
        <end position="27"/>
    </location>
</feature>
<dbReference type="PANTHER" id="PTHR13523:SF4">
    <property type="entry name" value="COILED-COIL-HELIX-COILED-COIL-HELIX DOMAIN-CONTAINING PROTEIN 10, MITOCHONDRIAL"/>
    <property type="match status" value="1"/>
</dbReference>
<organism evidence="3 4">
    <name type="scientific">Cricetulus griseus</name>
    <name type="common">Chinese hamster</name>
    <name type="synonym">Cricetulus barabensis griseus</name>
    <dbReference type="NCBI Taxonomy" id="10029"/>
    <lineage>
        <taxon>Eukaryota</taxon>
        <taxon>Metazoa</taxon>
        <taxon>Chordata</taxon>
        <taxon>Craniata</taxon>
        <taxon>Vertebrata</taxon>
        <taxon>Euteleostomi</taxon>
        <taxon>Mammalia</taxon>
        <taxon>Eutheria</taxon>
        <taxon>Euarchontoglires</taxon>
        <taxon>Glires</taxon>
        <taxon>Rodentia</taxon>
        <taxon>Myomorpha</taxon>
        <taxon>Muroidea</taxon>
        <taxon>Cricetidae</taxon>
        <taxon>Cricetinae</taxon>
        <taxon>Cricetulus</taxon>
    </lineage>
</organism>
<dbReference type="InterPro" id="IPR013106">
    <property type="entry name" value="Ig_V-set"/>
</dbReference>
<dbReference type="GO" id="GO:0007005">
    <property type="term" value="P:mitochondrion organization"/>
    <property type="evidence" value="ECO:0007669"/>
    <property type="project" value="InterPro"/>
</dbReference>
<gene>
    <name evidence="3" type="ORF">I79_015938</name>
</gene>
<protein>
    <submittedName>
        <fullName evidence="3">Coiled-coil-helix-coiled-coil-helix domain-containing protein 10, mitochondrial</fullName>
    </submittedName>
</protein>
<dbReference type="PROSITE" id="PS50835">
    <property type="entry name" value="IG_LIKE"/>
    <property type="match status" value="1"/>
</dbReference>
<name>G3HY13_CRIGR</name>
<dbReference type="SUPFAM" id="SSF48726">
    <property type="entry name" value="Immunoglobulin"/>
    <property type="match status" value="1"/>
</dbReference>
<accession>G3HY13</accession>
<proteinExistence type="predicted"/>
<dbReference type="EMBL" id="JH000899">
    <property type="protein sequence ID" value="EGW12162.1"/>
    <property type="molecule type" value="Genomic_DNA"/>
</dbReference>
<dbReference type="eggNOG" id="ENOG502SQUV">
    <property type="taxonomic scope" value="Eukaryota"/>
</dbReference>
<dbReference type="AlphaFoldDB" id="G3HY13"/>
<evidence type="ECO:0000259" key="2">
    <source>
        <dbReference type="PROSITE" id="PS50835"/>
    </source>
</evidence>
<evidence type="ECO:0000313" key="3">
    <source>
        <dbReference type="EMBL" id="EGW12162.1"/>
    </source>
</evidence>
<feature type="region of interest" description="Disordered" evidence="1">
    <location>
        <begin position="1"/>
        <end position="40"/>
    </location>
</feature>
<dbReference type="SMART" id="SM00406">
    <property type="entry name" value="IGv"/>
    <property type="match status" value="1"/>
</dbReference>